<dbReference type="OrthoDB" id="3256331at2759"/>
<dbReference type="AlphaFoldDB" id="A0A5C3LRN5"/>
<dbReference type="InterPro" id="IPR046528">
    <property type="entry name" value="DUF6593"/>
</dbReference>
<dbReference type="Pfam" id="PF20236">
    <property type="entry name" value="DUF6593"/>
    <property type="match status" value="1"/>
</dbReference>
<protein>
    <recommendedName>
        <fullName evidence="1">DUF6593 domain-containing protein</fullName>
    </recommendedName>
</protein>
<keyword evidence="3" id="KW-1185">Reference proteome</keyword>
<organism evidence="2 3">
    <name type="scientific">Crucibulum laeve</name>
    <dbReference type="NCBI Taxonomy" id="68775"/>
    <lineage>
        <taxon>Eukaryota</taxon>
        <taxon>Fungi</taxon>
        <taxon>Dikarya</taxon>
        <taxon>Basidiomycota</taxon>
        <taxon>Agaricomycotina</taxon>
        <taxon>Agaricomycetes</taxon>
        <taxon>Agaricomycetidae</taxon>
        <taxon>Agaricales</taxon>
        <taxon>Agaricineae</taxon>
        <taxon>Nidulariaceae</taxon>
        <taxon>Crucibulum</taxon>
    </lineage>
</organism>
<gene>
    <name evidence="2" type="ORF">BDQ12DRAFT_688175</name>
</gene>
<accession>A0A5C3LRN5</accession>
<evidence type="ECO:0000259" key="1">
    <source>
        <dbReference type="Pfam" id="PF20236"/>
    </source>
</evidence>
<evidence type="ECO:0000313" key="2">
    <source>
        <dbReference type="EMBL" id="TFK35455.1"/>
    </source>
</evidence>
<name>A0A5C3LRN5_9AGAR</name>
<sequence length="197" mass="22306">MLSSAMDSQITLVNPAPPVALVFNMSSTLNTTLFAHSKPMYRVRSDRAGARTDIYDIQAKSIVGTIKRKEVFSDTVTFPHRNSGKPIKVRKWLRSTRTPGGFSSMTLETESGLFIWRLDTSLRLVLYREDDLDSPISYVKSSSPNSHLILVLKSGSEDIREEIIVSFLILEQKLRVQEKIRRSEAMYGPMSGRMILH</sequence>
<proteinExistence type="predicted"/>
<evidence type="ECO:0000313" key="3">
    <source>
        <dbReference type="Proteomes" id="UP000308652"/>
    </source>
</evidence>
<dbReference type="EMBL" id="ML213621">
    <property type="protein sequence ID" value="TFK35455.1"/>
    <property type="molecule type" value="Genomic_DNA"/>
</dbReference>
<dbReference type="Proteomes" id="UP000308652">
    <property type="component" value="Unassembled WGS sequence"/>
</dbReference>
<feature type="domain" description="DUF6593" evidence="1">
    <location>
        <begin position="27"/>
        <end position="175"/>
    </location>
</feature>
<reference evidence="2 3" key="1">
    <citation type="journal article" date="2019" name="Nat. Ecol. Evol.">
        <title>Megaphylogeny resolves global patterns of mushroom evolution.</title>
        <authorList>
            <person name="Varga T."/>
            <person name="Krizsan K."/>
            <person name="Foldi C."/>
            <person name="Dima B."/>
            <person name="Sanchez-Garcia M."/>
            <person name="Sanchez-Ramirez S."/>
            <person name="Szollosi G.J."/>
            <person name="Szarkandi J.G."/>
            <person name="Papp V."/>
            <person name="Albert L."/>
            <person name="Andreopoulos W."/>
            <person name="Angelini C."/>
            <person name="Antonin V."/>
            <person name="Barry K.W."/>
            <person name="Bougher N.L."/>
            <person name="Buchanan P."/>
            <person name="Buyck B."/>
            <person name="Bense V."/>
            <person name="Catcheside P."/>
            <person name="Chovatia M."/>
            <person name="Cooper J."/>
            <person name="Damon W."/>
            <person name="Desjardin D."/>
            <person name="Finy P."/>
            <person name="Geml J."/>
            <person name="Haridas S."/>
            <person name="Hughes K."/>
            <person name="Justo A."/>
            <person name="Karasinski D."/>
            <person name="Kautmanova I."/>
            <person name="Kiss B."/>
            <person name="Kocsube S."/>
            <person name="Kotiranta H."/>
            <person name="LaButti K.M."/>
            <person name="Lechner B.E."/>
            <person name="Liimatainen K."/>
            <person name="Lipzen A."/>
            <person name="Lukacs Z."/>
            <person name="Mihaltcheva S."/>
            <person name="Morgado L.N."/>
            <person name="Niskanen T."/>
            <person name="Noordeloos M.E."/>
            <person name="Ohm R.A."/>
            <person name="Ortiz-Santana B."/>
            <person name="Ovrebo C."/>
            <person name="Racz N."/>
            <person name="Riley R."/>
            <person name="Savchenko A."/>
            <person name="Shiryaev A."/>
            <person name="Soop K."/>
            <person name="Spirin V."/>
            <person name="Szebenyi C."/>
            <person name="Tomsovsky M."/>
            <person name="Tulloss R.E."/>
            <person name="Uehling J."/>
            <person name="Grigoriev I.V."/>
            <person name="Vagvolgyi C."/>
            <person name="Papp T."/>
            <person name="Martin F.M."/>
            <person name="Miettinen O."/>
            <person name="Hibbett D.S."/>
            <person name="Nagy L.G."/>
        </authorList>
    </citation>
    <scope>NUCLEOTIDE SEQUENCE [LARGE SCALE GENOMIC DNA]</scope>
    <source>
        <strain evidence="2 3">CBS 166.37</strain>
    </source>
</reference>